<dbReference type="EMBL" id="CP008947">
    <property type="protein sequence ID" value="AII07935.1"/>
    <property type="molecule type" value="Genomic_DNA"/>
</dbReference>
<protein>
    <submittedName>
        <fullName evidence="1">Uncharacterized protein</fullName>
    </submittedName>
</protein>
<reference evidence="1 2" key="1">
    <citation type="submission" date="2014-07" db="EMBL/GenBank/DDBJ databases">
        <title>Genome Sequence of Rhodococcus opacus Strain R7, a Biodegrader of Mono- and Polycyclic Aromatic Hydrocarbons.</title>
        <authorList>
            <person name="Di Gennaro P."/>
            <person name="Zampolli J."/>
            <person name="Presti I."/>
            <person name="Cappelletti M."/>
            <person name="D'Ursi P."/>
            <person name="Orro A."/>
            <person name="Mezzelani A."/>
            <person name="Milanesi L."/>
        </authorList>
    </citation>
    <scope>NUCLEOTIDE SEQUENCE [LARGE SCALE GENOMIC DNA]</scope>
    <source>
        <strain evidence="1 2">R7</strain>
    </source>
</reference>
<evidence type="ECO:0000313" key="2">
    <source>
        <dbReference type="Proteomes" id="UP000028488"/>
    </source>
</evidence>
<organism evidence="1 2">
    <name type="scientific">Rhodococcus opacus</name>
    <name type="common">Nocardia opaca</name>
    <dbReference type="NCBI Taxonomy" id="37919"/>
    <lineage>
        <taxon>Bacteria</taxon>
        <taxon>Bacillati</taxon>
        <taxon>Actinomycetota</taxon>
        <taxon>Actinomycetes</taxon>
        <taxon>Mycobacteriales</taxon>
        <taxon>Nocardiaceae</taxon>
        <taxon>Rhodococcus</taxon>
    </lineage>
</organism>
<accession>A0A076EPG8</accession>
<name>A0A076EPG8_RHOOP</name>
<gene>
    <name evidence="1" type="ORF">EP51_26165</name>
</gene>
<dbReference type="eggNOG" id="ENOG50323YC">
    <property type="taxonomic scope" value="Bacteria"/>
</dbReference>
<dbReference type="AlphaFoldDB" id="A0A076EPG8"/>
<sequence>MERVVEILLEVGFVLEMGNQCAAGVVRSLSEVDTVSDIARVRYLVAEKFEIRLEFVDSNWSRWTA</sequence>
<dbReference type="Proteomes" id="UP000028488">
    <property type="component" value="Chromosome"/>
</dbReference>
<evidence type="ECO:0000313" key="1">
    <source>
        <dbReference type="EMBL" id="AII07935.1"/>
    </source>
</evidence>
<proteinExistence type="predicted"/>